<dbReference type="RefSeq" id="WP_103313035.1">
    <property type="nucleotide sequence ID" value="NZ_PPPD01000001.1"/>
</dbReference>
<proteinExistence type="inferred from homology"/>
<feature type="binding site" evidence="6">
    <location>
        <position position="155"/>
    </location>
    <ligand>
        <name>S-adenosyl-L-methionine</name>
        <dbReference type="ChEBI" id="CHEBI:59789"/>
    </ligand>
</feature>
<keyword evidence="2 6" id="KW-0963">Cytoplasm</keyword>
<name>A0A2K3V1E9_9DEIO</name>
<dbReference type="GO" id="GO:0005737">
    <property type="term" value="C:cytoplasm"/>
    <property type="evidence" value="ECO:0007669"/>
    <property type="project" value="UniProtKB-SubCell"/>
</dbReference>
<dbReference type="OrthoDB" id="9785995at2"/>
<keyword evidence="3 6" id="KW-0489">Methyltransferase</keyword>
<comment type="subcellular location">
    <subcellularLocation>
        <location evidence="6">Cytoplasm</location>
    </subcellularLocation>
</comment>
<evidence type="ECO:0000256" key="1">
    <source>
        <dbReference type="ARBA" id="ARBA00009741"/>
    </source>
</evidence>
<dbReference type="GO" id="GO:0032259">
    <property type="term" value="P:methylation"/>
    <property type="evidence" value="ECO:0007669"/>
    <property type="project" value="UniProtKB-KW"/>
</dbReference>
<dbReference type="Gene3D" id="3.30.70.1170">
    <property type="entry name" value="Sun protein, domain 3"/>
    <property type="match status" value="1"/>
</dbReference>
<keyword evidence="8" id="KW-1185">Reference proteome</keyword>
<keyword evidence="7" id="KW-0687">Ribonucleoprotein</keyword>
<evidence type="ECO:0000256" key="6">
    <source>
        <dbReference type="HAMAP-Rule" id="MF_00735"/>
    </source>
</evidence>
<dbReference type="SUPFAM" id="SSF53335">
    <property type="entry name" value="S-adenosyl-L-methionine-dependent methyltransferases"/>
    <property type="match status" value="1"/>
</dbReference>
<dbReference type="Pfam" id="PF06325">
    <property type="entry name" value="PrmA"/>
    <property type="match status" value="1"/>
</dbReference>
<comment type="function">
    <text evidence="6">Methylates ribosomal protein L11.</text>
</comment>
<accession>A0A2K3V1E9</accession>
<evidence type="ECO:0000256" key="4">
    <source>
        <dbReference type="ARBA" id="ARBA00022679"/>
    </source>
</evidence>
<dbReference type="Gene3D" id="3.40.50.150">
    <property type="entry name" value="Vaccinia Virus protein VP39"/>
    <property type="match status" value="1"/>
</dbReference>
<feature type="binding site" evidence="6">
    <location>
        <position position="202"/>
    </location>
    <ligand>
        <name>S-adenosyl-L-methionine</name>
        <dbReference type="ChEBI" id="CHEBI:59789"/>
    </ligand>
</feature>
<gene>
    <name evidence="6" type="primary">prmA</name>
    <name evidence="7" type="ORF">CVO96_15710</name>
</gene>
<dbReference type="EMBL" id="PPPD01000001">
    <property type="protein sequence ID" value="PNY82603.1"/>
    <property type="molecule type" value="Genomic_DNA"/>
</dbReference>
<feature type="binding site" evidence="6">
    <location>
        <position position="133"/>
    </location>
    <ligand>
        <name>S-adenosyl-L-methionine</name>
        <dbReference type="ChEBI" id="CHEBI:59789"/>
    </ligand>
</feature>
<dbReference type="AlphaFoldDB" id="A0A2K3V1E9"/>
<evidence type="ECO:0000313" key="7">
    <source>
        <dbReference type="EMBL" id="PNY82603.1"/>
    </source>
</evidence>
<evidence type="ECO:0000256" key="5">
    <source>
        <dbReference type="ARBA" id="ARBA00022691"/>
    </source>
</evidence>
<keyword evidence="5 6" id="KW-0949">S-adenosyl-L-methionine</keyword>
<protein>
    <recommendedName>
        <fullName evidence="6">Ribosomal protein L11 methyltransferase</fullName>
        <shortName evidence="6">L11 Mtase</shortName>
        <ecNumber evidence="6">2.1.1.-</ecNumber>
    </recommendedName>
</protein>
<evidence type="ECO:0000256" key="3">
    <source>
        <dbReference type="ARBA" id="ARBA00022603"/>
    </source>
</evidence>
<comment type="similarity">
    <text evidence="1 6">Belongs to the methyltransferase superfamily. PrmA family.</text>
</comment>
<dbReference type="CDD" id="cd02440">
    <property type="entry name" value="AdoMet_MTases"/>
    <property type="match status" value="1"/>
</dbReference>
<evidence type="ECO:0000313" key="8">
    <source>
        <dbReference type="Proteomes" id="UP000236379"/>
    </source>
</evidence>
<comment type="catalytic activity">
    <reaction evidence="6">
        <text>L-lysyl-[protein] + 3 S-adenosyl-L-methionine = N(6),N(6),N(6)-trimethyl-L-lysyl-[protein] + 3 S-adenosyl-L-homocysteine + 3 H(+)</text>
        <dbReference type="Rhea" id="RHEA:54192"/>
        <dbReference type="Rhea" id="RHEA-COMP:9752"/>
        <dbReference type="Rhea" id="RHEA-COMP:13826"/>
        <dbReference type="ChEBI" id="CHEBI:15378"/>
        <dbReference type="ChEBI" id="CHEBI:29969"/>
        <dbReference type="ChEBI" id="CHEBI:57856"/>
        <dbReference type="ChEBI" id="CHEBI:59789"/>
        <dbReference type="ChEBI" id="CHEBI:61961"/>
    </reaction>
</comment>
<keyword evidence="4 6" id="KW-0808">Transferase</keyword>
<dbReference type="NCBIfam" id="NF001790">
    <property type="entry name" value="PRK00517.3-3"/>
    <property type="match status" value="1"/>
</dbReference>
<dbReference type="Gene3D" id="1.20.5.1350">
    <property type="match status" value="1"/>
</dbReference>
<dbReference type="InterPro" id="IPR004498">
    <property type="entry name" value="Ribosomal_PrmA_MeTrfase"/>
</dbReference>
<dbReference type="PANTHER" id="PTHR43648">
    <property type="entry name" value="ELECTRON TRANSFER FLAVOPROTEIN BETA SUBUNIT LYSINE METHYLTRANSFERASE"/>
    <property type="match status" value="1"/>
</dbReference>
<dbReference type="Proteomes" id="UP000236379">
    <property type="component" value="Unassembled WGS sequence"/>
</dbReference>
<dbReference type="GO" id="GO:0005840">
    <property type="term" value="C:ribosome"/>
    <property type="evidence" value="ECO:0007669"/>
    <property type="project" value="UniProtKB-KW"/>
</dbReference>
<evidence type="ECO:0000256" key="2">
    <source>
        <dbReference type="ARBA" id="ARBA00022490"/>
    </source>
</evidence>
<dbReference type="PANTHER" id="PTHR43648:SF1">
    <property type="entry name" value="ELECTRON TRANSFER FLAVOPROTEIN BETA SUBUNIT LYSINE METHYLTRANSFERASE"/>
    <property type="match status" value="1"/>
</dbReference>
<reference evidence="7 8" key="1">
    <citation type="submission" date="2018-01" db="EMBL/GenBank/DDBJ databases">
        <title>Deinococcus koreensis sp. nov., a radiation-resistant bacterium isolated from river water.</title>
        <authorList>
            <person name="Choi A."/>
        </authorList>
    </citation>
    <scope>NUCLEOTIDE SEQUENCE [LARGE SCALE GENOMIC DNA]</scope>
    <source>
        <strain evidence="7 8">SJW1-2</strain>
    </source>
</reference>
<comment type="caution">
    <text evidence="7">The sequence shown here is derived from an EMBL/GenBank/DDBJ whole genome shotgun (WGS) entry which is preliminary data.</text>
</comment>
<dbReference type="InterPro" id="IPR050078">
    <property type="entry name" value="Ribosomal_L11_MeTrfase_PrmA"/>
</dbReference>
<organism evidence="7 8">
    <name type="scientific">Deinococcus koreensis</name>
    <dbReference type="NCBI Taxonomy" id="2054903"/>
    <lineage>
        <taxon>Bacteria</taxon>
        <taxon>Thermotogati</taxon>
        <taxon>Deinococcota</taxon>
        <taxon>Deinococci</taxon>
        <taxon>Deinococcales</taxon>
        <taxon>Deinococcaceae</taxon>
        <taxon>Deinococcus</taxon>
    </lineage>
</organism>
<dbReference type="HAMAP" id="MF_00735">
    <property type="entry name" value="Methyltr_PrmA"/>
    <property type="match status" value="1"/>
</dbReference>
<dbReference type="GO" id="GO:0016279">
    <property type="term" value="F:protein-lysine N-methyltransferase activity"/>
    <property type="evidence" value="ECO:0007669"/>
    <property type="project" value="RHEA"/>
</dbReference>
<dbReference type="EC" id="2.1.1.-" evidence="6"/>
<keyword evidence="7" id="KW-0689">Ribosomal protein</keyword>
<feature type="binding site" evidence="6">
    <location>
        <position position="112"/>
    </location>
    <ligand>
        <name>S-adenosyl-L-methionine</name>
        <dbReference type="ChEBI" id="CHEBI:59789"/>
    </ligand>
</feature>
<sequence length="268" mass="28452">MLVYHLPGTFETREAQLDLLWEAGATGLEERAGTIRVYFDDRADLAPEVSDGEWRQEADQDWLAEFKANLRPVHAGRVTIVPPWLTGEVPAGQVALIIEPGMAFGTGHHATTRMAVEALGELELSGRTVLDVGTGSGVLAIAAALLGAGHARGLDIDPITIPIAWENAEINGVPQGRVSFAEGSLGLDSDAPEPACDVLVANLYAELHDLLAGEYAVTLRPGGPLILTGILGSKLALVSEALEREGFSQLQVRQDGEWVLLTARAPQG</sequence>
<dbReference type="PIRSF" id="PIRSF000401">
    <property type="entry name" value="RPL11_MTase"/>
    <property type="match status" value="1"/>
</dbReference>
<dbReference type="InterPro" id="IPR029063">
    <property type="entry name" value="SAM-dependent_MTases_sf"/>
</dbReference>